<evidence type="ECO:0000313" key="3">
    <source>
        <dbReference type="EMBL" id="MXU84935.1"/>
    </source>
</evidence>
<keyword evidence="2" id="KW-0732">Signal</keyword>
<dbReference type="AlphaFoldDB" id="A0A6B0U8N2"/>
<feature type="compositionally biased region" description="Polar residues" evidence="1">
    <location>
        <begin position="62"/>
        <end position="83"/>
    </location>
</feature>
<accession>A0A6B0U8N2</accession>
<name>A0A6B0U8N2_IXORI</name>
<evidence type="ECO:0000256" key="2">
    <source>
        <dbReference type="SAM" id="SignalP"/>
    </source>
</evidence>
<organism evidence="3">
    <name type="scientific">Ixodes ricinus</name>
    <name type="common">Common tick</name>
    <name type="synonym">Acarus ricinus</name>
    <dbReference type="NCBI Taxonomy" id="34613"/>
    <lineage>
        <taxon>Eukaryota</taxon>
        <taxon>Metazoa</taxon>
        <taxon>Ecdysozoa</taxon>
        <taxon>Arthropoda</taxon>
        <taxon>Chelicerata</taxon>
        <taxon>Arachnida</taxon>
        <taxon>Acari</taxon>
        <taxon>Parasitiformes</taxon>
        <taxon>Ixodida</taxon>
        <taxon>Ixodoidea</taxon>
        <taxon>Ixodidae</taxon>
        <taxon>Ixodinae</taxon>
        <taxon>Ixodes</taxon>
    </lineage>
</organism>
<feature type="region of interest" description="Disordered" evidence="1">
    <location>
        <begin position="37"/>
        <end position="83"/>
    </location>
</feature>
<feature type="chain" id="PRO_5025690655" evidence="2">
    <location>
        <begin position="24"/>
        <end position="83"/>
    </location>
</feature>
<sequence length="83" mass="9312">MALKRIALYDWFLFVSLVSTGCGNTSRIGCAQARQHRSHVGISKHTKLDDVTPNSKSRRHTAQSQVTNLWNRSNGLDSTRCPQ</sequence>
<reference evidence="3" key="1">
    <citation type="submission" date="2019-12" db="EMBL/GenBank/DDBJ databases">
        <title>An insight into the sialome of adult female Ixodes ricinus ticks feeding for 6 days.</title>
        <authorList>
            <person name="Perner J."/>
            <person name="Ribeiro J.M.C."/>
        </authorList>
    </citation>
    <scope>NUCLEOTIDE SEQUENCE</scope>
    <source>
        <strain evidence="3">Semi-engorged</strain>
        <tissue evidence="3">Salivary glands</tissue>
    </source>
</reference>
<protein>
    <submittedName>
        <fullName evidence="3">Putative secreted protein</fullName>
    </submittedName>
</protein>
<evidence type="ECO:0000256" key="1">
    <source>
        <dbReference type="SAM" id="MobiDB-lite"/>
    </source>
</evidence>
<feature type="signal peptide" evidence="2">
    <location>
        <begin position="1"/>
        <end position="23"/>
    </location>
</feature>
<dbReference type="PROSITE" id="PS51257">
    <property type="entry name" value="PROKAR_LIPOPROTEIN"/>
    <property type="match status" value="1"/>
</dbReference>
<dbReference type="EMBL" id="GIFC01002852">
    <property type="protein sequence ID" value="MXU84935.1"/>
    <property type="molecule type" value="Transcribed_RNA"/>
</dbReference>
<proteinExistence type="predicted"/>